<organism evidence="2 3">
    <name type="scientific">Paraburkholderia terrae</name>
    <dbReference type="NCBI Taxonomy" id="311230"/>
    <lineage>
        <taxon>Bacteria</taxon>
        <taxon>Pseudomonadati</taxon>
        <taxon>Pseudomonadota</taxon>
        <taxon>Betaproteobacteria</taxon>
        <taxon>Burkholderiales</taxon>
        <taxon>Burkholderiaceae</taxon>
        <taxon>Paraburkholderia</taxon>
    </lineage>
</organism>
<evidence type="ECO:0000313" key="3">
    <source>
        <dbReference type="Proteomes" id="UP000243502"/>
    </source>
</evidence>
<dbReference type="InterPro" id="IPR002201">
    <property type="entry name" value="Glyco_trans_9"/>
</dbReference>
<feature type="repeat" description="TPR" evidence="1">
    <location>
        <begin position="614"/>
        <end position="647"/>
    </location>
</feature>
<feature type="repeat" description="TPR" evidence="1">
    <location>
        <begin position="716"/>
        <end position="749"/>
    </location>
</feature>
<accession>A0A2I8EGM3</accession>
<dbReference type="Pfam" id="PF13432">
    <property type="entry name" value="TPR_16"/>
    <property type="match status" value="1"/>
</dbReference>
<feature type="repeat" description="TPR" evidence="1">
    <location>
        <begin position="648"/>
        <end position="681"/>
    </location>
</feature>
<dbReference type="Pfam" id="PF13424">
    <property type="entry name" value="TPR_12"/>
    <property type="match status" value="3"/>
</dbReference>
<dbReference type="InterPro" id="IPR019734">
    <property type="entry name" value="TPR_rpt"/>
</dbReference>
<feature type="repeat" description="TPR" evidence="1">
    <location>
        <begin position="79"/>
        <end position="112"/>
    </location>
</feature>
<dbReference type="PANTHER" id="PTHR44809:SF1">
    <property type="entry name" value="PROTEIN O-MANNOSYL-TRANSFERASE TMTC1"/>
    <property type="match status" value="1"/>
</dbReference>
<dbReference type="InterPro" id="IPR052943">
    <property type="entry name" value="TMTC_O-mannosyl-trnsfr"/>
</dbReference>
<gene>
    <name evidence="2" type="ORF">C2L65_03360</name>
</gene>
<dbReference type="SMART" id="SM00028">
    <property type="entry name" value="TPR"/>
    <property type="match status" value="10"/>
</dbReference>
<proteinExistence type="predicted"/>
<name>A0A2I8EGM3_9BURK</name>
<dbReference type="Proteomes" id="UP000243502">
    <property type="component" value="Chromosome 1"/>
</dbReference>
<protein>
    <submittedName>
        <fullName evidence="2">Tetratricopeptide repeat protein</fullName>
    </submittedName>
</protein>
<dbReference type="Pfam" id="PF01075">
    <property type="entry name" value="Glyco_transf_9"/>
    <property type="match status" value="1"/>
</dbReference>
<reference evidence="2 3" key="1">
    <citation type="submission" date="2018-01" db="EMBL/GenBank/DDBJ databases">
        <title>Species boundaries and ecological features among Paraburkholderia terrae DSMZ17804T, P. hospita DSMZ17164T and P. caribensis DSMZ13236T.</title>
        <authorList>
            <person name="Pratama A.A."/>
        </authorList>
    </citation>
    <scope>NUCLEOTIDE SEQUENCE [LARGE SCALE GENOMIC DNA]</scope>
    <source>
        <strain evidence="2 3">DSM 17804</strain>
    </source>
</reference>
<dbReference type="InterPro" id="IPR011990">
    <property type="entry name" value="TPR-like_helical_dom_sf"/>
</dbReference>
<dbReference type="Gene3D" id="3.40.50.2000">
    <property type="entry name" value="Glycogen Phosphorylase B"/>
    <property type="match status" value="2"/>
</dbReference>
<feature type="repeat" description="TPR" evidence="1">
    <location>
        <begin position="113"/>
        <end position="146"/>
    </location>
</feature>
<dbReference type="AlphaFoldDB" id="A0A2I8EGM3"/>
<keyword evidence="1" id="KW-0802">TPR repeat</keyword>
<dbReference type="PROSITE" id="PS50005">
    <property type="entry name" value="TPR"/>
    <property type="match status" value="8"/>
</dbReference>
<dbReference type="PROSITE" id="PS50293">
    <property type="entry name" value="TPR_REGION"/>
    <property type="match status" value="2"/>
</dbReference>
<dbReference type="Pfam" id="PF00515">
    <property type="entry name" value="TPR_1"/>
    <property type="match status" value="1"/>
</dbReference>
<dbReference type="Gene3D" id="1.25.40.10">
    <property type="entry name" value="Tetratricopeptide repeat domain"/>
    <property type="match status" value="6"/>
</dbReference>
<dbReference type="SUPFAM" id="SSF48452">
    <property type="entry name" value="TPR-like"/>
    <property type="match status" value="2"/>
</dbReference>
<feature type="repeat" description="TPR" evidence="1">
    <location>
        <begin position="181"/>
        <end position="214"/>
    </location>
</feature>
<dbReference type="RefSeq" id="WP_081921147.1">
    <property type="nucleotide sequence ID" value="NZ_CP026111.1"/>
</dbReference>
<dbReference type="SUPFAM" id="SSF53756">
    <property type="entry name" value="UDP-Glycosyltransferase/glycogen phosphorylase"/>
    <property type="match status" value="2"/>
</dbReference>
<sequence>MFGDFQNLDATVDRFSAAVSLYGKADFNEALALLEPLLRAQPADAQVLNLAAACCLSLDRLHDAQTYWRRAIAIKPDYCDAYNNLGVALKELGRLDEAETCYRNALTISPKHAGAYVNLGRLYAELGRLRESETAYRHALELQPGDGNTHVNLGVLYQNQMRLPEAEAAYNSALATNPTDVNAHFNLGVVLKMQHRFVEAEASYRQALALQPDYFEVKINLAHLLLNVGRLEEGWALFETRYDPAWQQRKVAPPPVDCPIWQGEPLAGKSLLVWPEQGHGDSLQFCRYLPMLKARGLAKLSIACSPVLQSLFETIEGVDACIPLDDEHDIPSHDLVCLTMSLPHRLGTTLATIPGATPYLRVLPARAAKWKGRLPDGGVKVGLVWAGDPRPDQPATNAVDRHRSLDARAYLPLLRVPGITFLSLQKGKTTQPQIDTLPPELRPFDPMHDVQDFADTAALIEQLDLVITVDTSIAHLAGALNKPTWILSRYDGCWRWLHDRDDTPWYPNARLFRQTRPGQWDDVIERVTEQLGHFAKQSAAASTMTPDERFLAAVDCYENKRFEESLTLLKPSIETYRADARMTNLAAGCSLELGRASDAEAYLHRTVQIDPTHSDAYNNLGVVLRQLGRPGEAEQAHRKAIATDPEHAGAHINLARLLESLGRADEAEVAYRRGLDLYPDHAETHNNLGAMLQAQGRMPEAETCYRRSLAIKPDFPNACFNLGIVFQTQKRCRESELLYRRALQVKPDMLEARLNLAHLLLATGQFIEGWQLFECRYDDAWKADSVRRPALPFAQWQGEALEGKSIVVWPEQGYGDTLQFCRYFPMLKRLGAAQVTVACQPGMRRLIERMPGVDACIPNDPHVTPPHDYWCLTMSLPHRMGTTLDSIPSSVPYLSVPPDCQPRWKGRLPEGPKVGLAWAGDPRPNQPSANEVDGRRSLDARAYQPLLRVPGIVFVSLQKGKTTQPQINTLPPELRPFDPMHDVQDFADTAAIIEQLDLVITVDTSIAHLAGALNKPTWILSRYDGCWRWLHDRDDTPWYPSTRLFHQTQPGDWEEVIERVRVALEQWPACERTPA</sequence>
<evidence type="ECO:0000313" key="2">
    <source>
        <dbReference type="EMBL" id="AUT58745.1"/>
    </source>
</evidence>
<feature type="repeat" description="TPR" evidence="1">
    <location>
        <begin position="682"/>
        <end position="715"/>
    </location>
</feature>
<dbReference type="PANTHER" id="PTHR44809">
    <property type="match status" value="1"/>
</dbReference>
<evidence type="ECO:0000256" key="1">
    <source>
        <dbReference type="PROSITE-ProRule" id="PRU00339"/>
    </source>
</evidence>
<dbReference type="KEGG" id="pter:C2L65_03360"/>
<dbReference type="EMBL" id="CP026111">
    <property type="protein sequence ID" value="AUT58745.1"/>
    <property type="molecule type" value="Genomic_DNA"/>
</dbReference>
<dbReference type="GO" id="GO:0016757">
    <property type="term" value="F:glycosyltransferase activity"/>
    <property type="evidence" value="ECO:0007669"/>
    <property type="project" value="InterPro"/>
</dbReference>
<dbReference type="OrthoDB" id="9814129at2"/>
<feature type="repeat" description="TPR" evidence="1">
    <location>
        <begin position="147"/>
        <end position="180"/>
    </location>
</feature>